<evidence type="ECO:0000313" key="2">
    <source>
        <dbReference type="EMBL" id="HIU21319.1"/>
    </source>
</evidence>
<proteinExistence type="predicted"/>
<reference evidence="2" key="2">
    <citation type="journal article" date="2021" name="PeerJ">
        <title>Extensive microbial diversity within the chicken gut microbiome revealed by metagenomics and culture.</title>
        <authorList>
            <person name="Gilroy R."/>
            <person name="Ravi A."/>
            <person name="Getino M."/>
            <person name="Pursley I."/>
            <person name="Horton D.L."/>
            <person name="Alikhan N.F."/>
            <person name="Baker D."/>
            <person name="Gharbi K."/>
            <person name="Hall N."/>
            <person name="Watson M."/>
            <person name="Adriaenssens E.M."/>
            <person name="Foster-Nyarko E."/>
            <person name="Jarju S."/>
            <person name="Secka A."/>
            <person name="Antonio M."/>
            <person name="Oren A."/>
            <person name="Chaudhuri R.R."/>
            <person name="La Ragione R."/>
            <person name="Hildebrand F."/>
            <person name="Pallen M.J."/>
        </authorList>
    </citation>
    <scope>NUCLEOTIDE SEQUENCE</scope>
    <source>
        <strain evidence="2">1063</strain>
    </source>
</reference>
<feature type="non-terminal residue" evidence="2">
    <location>
        <position position="152"/>
    </location>
</feature>
<dbReference type="GO" id="GO:0016887">
    <property type="term" value="F:ATP hydrolysis activity"/>
    <property type="evidence" value="ECO:0007669"/>
    <property type="project" value="InterPro"/>
</dbReference>
<evidence type="ECO:0000313" key="3">
    <source>
        <dbReference type="Proteomes" id="UP000824088"/>
    </source>
</evidence>
<dbReference type="Gene3D" id="3.40.50.300">
    <property type="entry name" value="P-loop containing nucleotide triphosphate hydrolases"/>
    <property type="match status" value="1"/>
</dbReference>
<comment type="caution">
    <text evidence="2">The sequence shown here is derived from an EMBL/GenBank/DDBJ whole genome shotgun (WGS) entry which is preliminary data.</text>
</comment>
<dbReference type="Proteomes" id="UP000824088">
    <property type="component" value="Unassembled WGS sequence"/>
</dbReference>
<dbReference type="AlphaFoldDB" id="A0A9D1HRS2"/>
<feature type="domain" description="ABC transporter" evidence="1">
    <location>
        <begin position="3"/>
        <end position="143"/>
    </location>
</feature>
<evidence type="ECO:0000259" key="1">
    <source>
        <dbReference type="Pfam" id="PF00005"/>
    </source>
</evidence>
<dbReference type="Pfam" id="PF00005">
    <property type="entry name" value="ABC_tran"/>
    <property type="match status" value="1"/>
</dbReference>
<name>A0A9D1HRS2_9FIRM</name>
<protein>
    <submittedName>
        <fullName evidence="2">ATP-binding cassette domain-containing protein</fullName>
    </submittedName>
</protein>
<accession>A0A9D1HRS2</accession>
<dbReference type="EMBL" id="DVMN01000062">
    <property type="protein sequence ID" value="HIU21319.1"/>
    <property type="molecule type" value="Genomic_DNA"/>
</dbReference>
<gene>
    <name evidence="2" type="ORF">IAD51_03665</name>
</gene>
<dbReference type="InterPro" id="IPR003439">
    <property type="entry name" value="ABC_transporter-like_ATP-bd"/>
</dbReference>
<dbReference type="GO" id="GO:0005524">
    <property type="term" value="F:ATP binding"/>
    <property type="evidence" value="ECO:0007669"/>
    <property type="project" value="UniProtKB-KW"/>
</dbReference>
<reference evidence="2" key="1">
    <citation type="submission" date="2020-10" db="EMBL/GenBank/DDBJ databases">
        <authorList>
            <person name="Gilroy R."/>
        </authorList>
    </citation>
    <scope>NUCLEOTIDE SEQUENCE</scope>
    <source>
        <strain evidence="2">1063</strain>
    </source>
</reference>
<dbReference type="InterPro" id="IPR027417">
    <property type="entry name" value="P-loop_NTPase"/>
</dbReference>
<dbReference type="PANTHER" id="PTHR42798">
    <property type="entry name" value="LIPOPROTEIN-RELEASING SYSTEM ATP-BINDING PROTEIN LOLD"/>
    <property type="match status" value="1"/>
</dbReference>
<sequence length="152" mass="17157">MAFDYNEFVTIEGESGSGKSTLLNVIGANDTYEEGELYFNGEPTSHYSESDWEKYREKNIATIFQDFNIIENLTVLENVELALLRLDDKKERRRRAKELIARVGLTEQMNRRGSKLSGGEKQRTVIARALAKDAPIILADEPTGNLDVKASK</sequence>
<dbReference type="SUPFAM" id="SSF52540">
    <property type="entry name" value="P-loop containing nucleoside triphosphate hydrolases"/>
    <property type="match status" value="1"/>
</dbReference>
<keyword evidence="2" id="KW-0067">ATP-binding</keyword>
<organism evidence="2 3">
    <name type="scientific">Candidatus Limadaptatus stercorigallinarum</name>
    <dbReference type="NCBI Taxonomy" id="2840845"/>
    <lineage>
        <taxon>Bacteria</taxon>
        <taxon>Bacillati</taxon>
        <taxon>Bacillota</taxon>
        <taxon>Clostridia</taxon>
        <taxon>Eubacteriales</taxon>
        <taxon>Candidatus Limadaptatus</taxon>
    </lineage>
</organism>
<keyword evidence="2" id="KW-0547">Nucleotide-binding</keyword>
<dbReference type="PANTHER" id="PTHR42798:SF4">
    <property type="entry name" value="ABC TRANSPORTER DOMAIN-CONTAINING PROTEIN"/>
    <property type="match status" value="1"/>
</dbReference>